<keyword evidence="1" id="KW-1133">Transmembrane helix</keyword>
<feature type="transmembrane region" description="Helical" evidence="1">
    <location>
        <begin position="101"/>
        <end position="125"/>
    </location>
</feature>
<sequence length="165" mass="17769">MNYRKIPYYGLFAALAILMGYVEFMIPVPVPIPGVKLGLANVIVIIMLYFMDAKSAFFVSLIRVLLSGLLFAGFAGMLYSLAGALCSFAVMVLLQKTGKFSMIGVSVAGGIFHNVGQIVVASLVVQNVRMAYYLPFLLVSGVVTGVLIGIVAQTALKHLSQKPRF</sequence>
<evidence type="ECO:0000313" key="3">
    <source>
        <dbReference type="Proteomes" id="UP000287361"/>
    </source>
</evidence>
<dbReference type="InterPro" id="IPR010898">
    <property type="entry name" value="Hpre_diP_synth_I"/>
</dbReference>
<feature type="transmembrane region" description="Helical" evidence="1">
    <location>
        <begin position="6"/>
        <end position="26"/>
    </location>
</feature>
<evidence type="ECO:0008006" key="4">
    <source>
        <dbReference type="Google" id="ProtNLM"/>
    </source>
</evidence>
<keyword evidence="3" id="KW-1185">Reference proteome</keyword>
<comment type="caution">
    <text evidence="2">The sequence shown here is derived from an EMBL/GenBank/DDBJ whole genome shotgun (WGS) entry which is preliminary data.</text>
</comment>
<feature type="transmembrane region" description="Helical" evidence="1">
    <location>
        <begin position="131"/>
        <end position="156"/>
    </location>
</feature>
<feature type="transmembrane region" description="Helical" evidence="1">
    <location>
        <begin position="38"/>
        <end position="62"/>
    </location>
</feature>
<evidence type="ECO:0000313" key="2">
    <source>
        <dbReference type="EMBL" id="GCB29409.1"/>
    </source>
</evidence>
<dbReference type="Pfam" id="PF07456">
    <property type="entry name" value="Hpre_diP_synt_I"/>
    <property type="match status" value="1"/>
</dbReference>
<dbReference type="Gene3D" id="1.10.1760.20">
    <property type="match status" value="1"/>
</dbReference>
<dbReference type="PIRSF" id="PIRSF027391">
    <property type="entry name" value="Hpre_diP_synt_I"/>
    <property type="match status" value="1"/>
</dbReference>
<dbReference type="EMBL" id="BHVZ01000001">
    <property type="protein sequence ID" value="GCB29409.1"/>
    <property type="molecule type" value="Genomic_DNA"/>
</dbReference>
<gene>
    <name evidence="2" type="ORF">KGMB03357_10700</name>
</gene>
<protein>
    <recommendedName>
        <fullName evidence="4">Heptaprenyl diphosphate synthase subunit I</fullName>
    </recommendedName>
</protein>
<organism evidence="2 3">
    <name type="scientific">Anaerotignum faecicola</name>
    <dbReference type="NCBI Taxonomy" id="2358141"/>
    <lineage>
        <taxon>Bacteria</taxon>
        <taxon>Bacillati</taxon>
        <taxon>Bacillota</taxon>
        <taxon>Clostridia</taxon>
        <taxon>Lachnospirales</taxon>
        <taxon>Anaerotignaceae</taxon>
        <taxon>Anaerotignum</taxon>
    </lineage>
</organism>
<accession>A0A401LCZ3</accession>
<evidence type="ECO:0000256" key="1">
    <source>
        <dbReference type="SAM" id="Phobius"/>
    </source>
</evidence>
<proteinExistence type="predicted"/>
<dbReference type="InterPro" id="IPR014535">
    <property type="entry name" value="Hpre_diP_synt_I"/>
</dbReference>
<reference evidence="2 3" key="1">
    <citation type="submission" date="2018-10" db="EMBL/GenBank/DDBJ databases">
        <title>Draft Genome Sequence of Anaerotignum sp. KCTC 15736.</title>
        <authorList>
            <person name="Choi S.H."/>
            <person name="Kim J.S."/>
            <person name="Kang S.W."/>
            <person name="Lee J.S."/>
            <person name="Park S.H."/>
        </authorList>
    </citation>
    <scope>NUCLEOTIDE SEQUENCE [LARGE SCALE GENOMIC DNA]</scope>
    <source>
        <strain evidence="2 3">KCTC 15736</strain>
    </source>
</reference>
<dbReference type="OrthoDB" id="9799095at2"/>
<name>A0A401LCZ3_9FIRM</name>
<keyword evidence="1" id="KW-0812">Transmembrane</keyword>
<dbReference type="AlphaFoldDB" id="A0A401LCZ3"/>
<feature type="transmembrane region" description="Helical" evidence="1">
    <location>
        <begin position="68"/>
        <end position="94"/>
    </location>
</feature>
<dbReference type="Proteomes" id="UP000287361">
    <property type="component" value="Unassembled WGS sequence"/>
</dbReference>
<keyword evidence="1" id="KW-0472">Membrane</keyword>